<dbReference type="AlphaFoldDB" id="A0A6J7FDD6"/>
<keyword evidence="1" id="KW-0560">Oxidoreductase</keyword>
<reference evidence="4" key="1">
    <citation type="submission" date="2020-05" db="EMBL/GenBank/DDBJ databases">
        <authorList>
            <person name="Chiriac C."/>
            <person name="Salcher M."/>
            <person name="Ghai R."/>
            <person name="Kavagutti S V."/>
        </authorList>
    </citation>
    <scope>NUCLEOTIDE SEQUENCE</scope>
</reference>
<proteinExistence type="predicted"/>
<dbReference type="GO" id="GO:0004497">
    <property type="term" value="F:monooxygenase activity"/>
    <property type="evidence" value="ECO:0007669"/>
    <property type="project" value="UniProtKB-KW"/>
</dbReference>
<evidence type="ECO:0000259" key="3">
    <source>
        <dbReference type="Pfam" id="PF00296"/>
    </source>
</evidence>
<protein>
    <submittedName>
        <fullName evidence="4">Unannotated protein</fullName>
    </submittedName>
</protein>
<dbReference type="InterPro" id="IPR011251">
    <property type="entry name" value="Luciferase-like_dom"/>
</dbReference>
<dbReference type="EMBL" id="CAFBMK010000001">
    <property type="protein sequence ID" value="CAB4891474.1"/>
    <property type="molecule type" value="Genomic_DNA"/>
</dbReference>
<organism evidence="4">
    <name type="scientific">freshwater metagenome</name>
    <dbReference type="NCBI Taxonomy" id="449393"/>
    <lineage>
        <taxon>unclassified sequences</taxon>
        <taxon>metagenomes</taxon>
        <taxon>ecological metagenomes</taxon>
    </lineage>
</organism>
<dbReference type="Pfam" id="PF00296">
    <property type="entry name" value="Bac_luciferase"/>
    <property type="match status" value="1"/>
</dbReference>
<dbReference type="GO" id="GO:0016705">
    <property type="term" value="F:oxidoreductase activity, acting on paired donors, with incorporation or reduction of molecular oxygen"/>
    <property type="evidence" value="ECO:0007669"/>
    <property type="project" value="InterPro"/>
</dbReference>
<dbReference type="InterPro" id="IPR022290">
    <property type="entry name" value="LLM_Atu2307-like"/>
</dbReference>
<keyword evidence="2" id="KW-0503">Monooxygenase</keyword>
<dbReference type="InterPro" id="IPR036661">
    <property type="entry name" value="Luciferase-like_sf"/>
</dbReference>
<evidence type="ECO:0000313" key="4">
    <source>
        <dbReference type="EMBL" id="CAB4891474.1"/>
    </source>
</evidence>
<name>A0A6J7FDD6_9ZZZZ</name>
<feature type="domain" description="Luciferase-like" evidence="3">
    <location>
        <begin position="15"/>
        <end position="299"/>
    </location>
</feature>
<evidence type="ECO:0000256" key="2">
    <source>
        <dbReference type="ARBA" id="ARBA00023033"/>
    </source>
</evidence>
<evidence type="ECO:0000256" key="1">
    <source>
        <dbReference type="ARBA" id="ARBA00023002"/>
    </source>
</evidence>
<dbReference type="PANTHER" id="PTHR30137:SF8">
    <property type="entry name" value="BLR5498 PROTEIN"/>
    <property type="match status" value="1"/>
</dbReference>
<dbReference type="NCBIfam" id="TIGR03858">
    <property type="entry name" value="LLM_2I7G"/>
    <property type="match status" value="1"/>
</dbReference>
<sequence>MQIGIDSFVSTVTDPATGVAGTPVERVARLLEEVEAADRAGVDTFGIGEHHRKDFLDSAPSMLLAAAAARTSRIRLNSAVTVLSASDPVRVFQQFATLDLVSGGRAELVVGRGSFTEAFPLFGLPLEEYDSLFAEKLDLLLHLREQETVTWSGRHRPALTGQGVYPRPVQDPFPVWVGVGGSPESFARAGALGLPLMVAIIGGEPRRFRPLVDLYREAARRAGHAREDLRVSVHVPGLVAPTTEEAANRFFPGHQQMFGRIGRERGFPPPTRGSYDAQRGPDGALFLGDPAFVAEKIERMSDALGGIDRVTLQMTNERLGHDHMLESIELLGTGVKPLVAERVAARG</sequence>
<dbReference type="PANTHER" id="PTHR30137">
    <property type="entry name" value="LUCIFERASE-LIKE MONOOXYGENASE"/>
    <property type="match status" value="1"/>
</dbReference>
<dbReference type="SUPFAM" id="SSF51679">
    <property type="entry name" value="Bacterial luciferase-like"/>
    <property type="match status" value="1"/>
</dbReference>
<dbReference type="InterPro" id="IPR050766">
    <property type="entry name" value="Bact_Lucif_Oxidored"/>
</dbReference>
<accession>A0A6J7FDD6</accession>
<gene>
    <name evidence="4" type="ORF">UFOPK3564_00009</name>
</gene>
<dbReference type="Gene3D" id="3.20.20.30">
    <property type="entry name" value="Luciferase-like domain"/>
    <property type="match status" value="1"/>
</dbReference>
<dbReference type="GO" id="GO:0005829">
    <property type="term" value="C:cytosol"/>
    <property type="evidence" value="ECO:0007669"/>
    <property type="project" value="TreeGrafter"/>
</dbReference>